<evidence type="ECO:0000256" key="4">
    <source>
        <dbReference type="ARBA" id="ARBA00022692"/>
    </source>
</evidence>
<feature type="compositionally biased region" description="Polar residues" evidence="8">
    <location>
        <begin position="213"/>
        <end position="230"/>
    </location>
</feature>
<keyword evidence="3 7" id="KW-1003">Cell membrane</keyword>
<comment type="similarity">
    <text evidence="2 7">Belongs to the DedA family.</text>
</comment>
<dbReference type="InterPro" id="IPR032816">
    <property type="entry name" value="VTT_dom"/>
</dbReference>
<dbReference type="Proteomes" id="UP000320386">
    <property type="component" value="Chromosome"/>
</dbReference>
<feature type="transmembrane region" description="Helical" evidence="7">
    <location>
        <begin position="136"/>
        <end position="159"/>
    </location>
</feature>
<accession>A0A518BUJ9</accession>
<dbReference type="RefSeq" id="WP_145444815.1">
    <property type="nucleotide sequence ID" value="NZ_CP036280.1"/>
</dbReference>
<keyword evidence="5 7" id="KW-1133">Transmembrane helix</keyword>
<organism evidence="10 11">
    <name type="scientific">Mucisphaera calidilacus</name>
    <dbReference type="NCBI Taxonomy" id="2527982"/>
    <lineage>
        <taxon>Bacteria</taxon>
        <taxon>Pseudomonadati</taxon>
        <taxon>Planctomycetota</taxon>
        <taxon>Phycisphaerae</taxon>
        <taxon>Phycisphaerales</taxon>
        <taxon>Phycisphaeraceae</taxon>
        <taxon>Mucisphaera</taxon>
    </lineage>
</organism>
<gene>
    <name evidence="10" type="ORF">Pan265_04900</name>
</gene>
<feature type="domain" description="VTT" evidence="9">
    <location>
        <begin position="30"/>
        <end position="150"/>
    </location>
</feature>
<dbReference type="GO" id="GO:0005886">
    <property type="term" value="C:plasma membrane"/>
    <property type="evidence" value="ECO:0007669"/>
    <property type="project" value="UniProtKB-SubCell"/>
</dbReference>
<dbReference type="OrthoDB" id="9813426at2"/>
<keyword evidence="6 7" id="KW-0472">Membrane</keyword>
<feature type="region of interest" description="Disordered" evidence="8">
    <location>
        <begin position="209"/>
        <end position="230"/>
    </location>
</feature>
<evidence type="ECO:0000313" key="11">
    <source>
        <dbReference type="Proteomes" id="UP000320386"/>
    </source>
</evidence>
<dbReference type="PANTHER" id="PTHR30353">
    <property type="entry name" value="INNER MEMBRANE PROTEIN DEDA-RELATED"/>
    <property type="match status" value="1"/>
</dbReference>
<reference evidence="10 11" key="1">
    <citation type="submission" date="2019-02" db="EMBL/GenBank/DDBJ databases">
        <title>Deep-cultivation of Planctomycetes and their phenomic and genomic characterization uncovers novel biology.</title>
        <authorList>
            <person name="Wiegand S."/>
            <person name="Jogler M."/>
            <person name="Boedeker C."/>
            <person name="Pinto D."/>
            <person name="Vollmers J."/>
            <person name="Rivas-Marin E."/>
            <person name="Kohn T."/>
            <person name="Peeters S.H."/>
            <person name="Heuer A."/>
            <person name="Rast P."/>
            <person name="Oberbeckmann S."/>
            <person name="Bunk B."/>
            <person name="Jeske O."/>
            <person name="Meyerdierks A."/>
            <person name="Storesund J.E."/>
            <person name="Kallscheuer N."/>
            <person name="Luecker S."/>
            <person name="Lage O.M."/>
            <person name="Pohl T."/>
            <person name="Merkel B.J."/>
            <person name="Hornburger P."/>
            <person name="Mueller R.-W."/>
            <person name="Bruemmer F."/>
            <person name="Labrenz M."/>
            <person name="Spormann A.M."/>
            <person name="Op den Camp H."/>
            <person name="Overmann J."/>
            <person name="Amann R."/>
            <person name="Jetten M.S.M."/>
            <person name="Mascher T."/>
            <person name="Medema M.H."/>
            <person name="Devos D.P."/>
            <person name="Kaster A.-K."/>
            <person name="Ovreas L."/>
            <person name="Rohde M."/>
            <person name="Galperin M.Y."/>
            <person name="Jogler C."/>
        </authorList>
    </citation>
    <scope>NUCLEOTIDE SEQUENCE [LARGE SCALE GENOMIC DNA]</scope>
    <source>
        <strain evidence="10 11">Pan265</strain>
    </source>
</reference>
<evidence type="ECO:0000256" key="1">
    <source>
        <dbReference type="ARBA" id="ARBA00004651"/>
    </source>
</evidence>
<evidence type="ECO:0000256" key="6">
    <source>
        <dbReference type="ARBA" id="ARBA00023136"/>
    </source>
</evidence>
<evidence type="ECO:0000259" key="9">
    <source>
        <dbReference type="Pfam" id="PF09335"/>
    </source>
</evidence>
<dbReference type="Pfam" id="PF09335">
    <property type="entry name" value="VTT_dom"/>
    <property type="match status" value="1"/>
</dbReference>
<name>A0A518BUJ9_9BACT</name>
<dbReference type="KEGG" id="mcad:Pan265_04900"/>
<dbReference type="EMBL" id="CP036280">
    <property type="protein sequence ID" value="QDU70660.1"/>
    <property type="molecule type" value="Genomic_DNA"/>
</dbReference>
<dbReference type="PANTHER" id="PTHR30353:SF15">
    <property type="entry name" value="INNER MEMBRANE PROTEIN YABI"/>
    <property type="match status" value="1"/>
</dbReference>
<proteinExistence type="inferred from homology"/>
<evidence type="ECO:0000256" key="3">
    <source>
        <dbReference type="ARBA" id="ARBA00022475"/>
    </source>
</evidence>
<keyword evidence="4 7" id="KW-0812">Transmembrane</keyword>
<evidence type="ECO:0000256" key="5">
    <source>
        <dbReference type="ARBA" id="ARBA00022989"/>
    </source>
</evidence>
<feature type="transmembrane region" description="Helical" evidence="7">
    <location>
        <begin position="51"/>
        <end position="71"/>
    </location>
</feature>
<keyword evidence="11" id="KW-1185">Reference proteome</keyword>
<protein>
    <recommendedName>
        <fullName evidence="9">VTT domain-containing protein</fullName>
    </recommendedName>
</protein>
<sequence length="230" mass="26013">MEAWLEQLAANAPYIVLAAVLLASGFGLPIPEDLPLFIGGYLAGHDYAQPLPLFLVCFAAIMTADGVLFWLGRTCGHHVPRLPLLNRFLTDERVAKYERNLEQHGGKFIFVGRFIPGVRAPVMFAAGALKVPYWKFILFDATAATVSATAVFWLSFYFAEQIEQVRVWILEGQIILAIVALTTCTYLALRWRRRHRAWLQLRERRQQLQQQRMSTRPNTPKTSASPDQAA</sequence>
<evidence type="ECO:0000256" key="7">
    <source>
        <dbReference type="RuleBase" id="RU367016"/>
    </source>
</evidence>
<evidence type="ECO:0000256" key="8">
    <source>
        <dbReference type="SAM" id="MobiDB-lite"/>
    </source>
</evidence>
<evidence type="ECO:0000313" key="10">
    <source>
        <dbReference type="EMBL" id="QDU70660.1"/>
    </source>
</evidence>
<dbReference type="AlphaFoldDB" id="A0A518BUJ9"/>
<dbReference type="InterPro" id="IPR032818">
    <property type="entry name" value="DedA-like"/>
</dbReference>
<comment type="subcellular location">
    <subcellularLocation>
        <location evidence="1 7">Cell membrane</location>
        <topology evidence="1 7">Multi-pass membrane protein</topology>
    </subcellularLocation>
</comment>
<evidence type="ECO:0000256" key="2">
    <source>
        <dbReference type="ARBA" id="ARBA00010792"/>
    </source>
</evidence>
<feature type="transmembrane region" description="Helical" evidence="7">
    <location>
        <begin position="165"/>
        <end position="189"/>
    </location>
</feature>
<feature type="transmembrane region" description="Helical" evidence="7">
    <location>
        <begin position="12"/>
        <end position="31"/>
    </location>
</feature>